<dbReference type="Proteomes" id="UP000295783">
    <property type="component" value="Unassembled WGS sequence"/>
</dbReference>
<evidence type="ECO:0000313" key="2">
    <source>
        <dbReference type="EMBL" id="TDQ82513.1"/>
    </source>
</evidence>
<name>A0A4R6WNK1_9PROT</name>
<sequence>MSKSTSGSPSGSATGSPSSRQSGTGLAARRAELAAAITRHQAECDAAALRAALGDAAARTLTEAALAKAALLAAEAAALDRAIAADRAAGEAAAARTAAIAGRRAAKMVEAQLAERLRVAGEVERLARRLFAQVERLGGLGAAIDDAIDGNAGAQRLGAAALEGEIPARRFQAPLGMAATGGRLAEFMAGLGFDAFLPLPRPETRAPIDALRAAEASAQEPYRRLCQRLIAEVAS</sequence>
<comment type="caution">
    <text evidence="2">The sequence shown here is derived from an EMBL/GenBank/DDBJ whole genome shotgun (WGS) entry which is preliminary data.</text>
</comment>
<protein>
    <submittedName>
        <fullName evidence="2">Uncharacterized protein</fullName>
    </submittedName>
</protein>
<accession>A0A4R6WNK1</accession>
<feature type="region of interest" description="Disordered" evidence="1">
    <location>
        <begin position="1"/>
        <end position="25"/>
    </location>
</feature>
<gene>
    <name evidence="2" type="ORF">A8950_2336</name>
</gene>
<reference evidence="2 3" key="1">
    <citation type="submission" date="2019-03" db="EMBL/GenBank/DDBJ databases">
        <title>Genomic Encyclopedia of Type Strains, Phase III (KMG-III): the genomes of soil and plant-associated and newly described type strains.</title>
        <authorList>
            <person name="Whitman W."/>
        </authorList>
    </citation>
    <scope>NUCLEOTIDE SEQUENCE [LARGE SCALE GENOMIC DNA]</scope>
    <source>
        <strain evidence="2 3">CGMCC 1.7660</strain>
    </source>
</reference>
<dbReference type="RefSeq" id="WP_133613784.1">
    <property type="nucleotide sequence ID" value="NZ_SNYW01000008.1"/>
</dbReference>
<dbReference type="AlphaFoldDB" id="A0A4R6WNK1"/>
<proteinExistence type="predicted"/>
<organism evidence="2 3">
    <name type="scientific">Dongia mobilis</name>
    <dbReference type="NCBI Taxonomy" id="578943"/>
    <lineage>
        <taxon>Bacteria</taxon>
        <taxon>Pseudomonadati</taxon>
        <taxon>Pseudomonadota</taxon>
        <taxon>Alphaproteobacteria</taxon>
        <taxon>Rhodospirillales</taxon>
        <taxon>Dongiaceae</taxon>
        <taxon>Dongia</taxon>
    </lineage>
</organism>
<keyword evidence="3" id="KW-1185">Reference proteome</keyword>
<evidence type="ECO:0000313" key="3">
    <source>
        <dbReference type="Proteomes" id="UP000295783"/>
    </source>
</evidence>
<dbReference type="EMBL" id="SNYW01000008">
    <property type="protein sequence ID" value="TDQ82513.1"/>
    <property type="molecule type" value="Genomic_DNA"/>
</dbReference>
<evidence type="ECO:0000256" key="1">
    <source>
        <dbReference type="SAM" id="MobiDB-lite"/>
    </source>
</evidence>